<proteinExistence type="predicted"/>
<dbReference type="InterPro" id="IPR013785">
    <property type="entry name" value="Aldolase_TIM"/>
</dbReference>
<dbReference type="InterPro" id="IPR002220">
    <property type="entry name" value="DapA-like"/>
</dbReference>
<dbReference type="PIRSF" id="PIRSF001365">
    <property type="entry name" value="DHDPS"/>
    <property type="match status" value="1"/>
</dbReference>
<dbReference type="CDD" id="cd00408">
    <property type="entry name" value="DHDPS-like"/>
    <property type="match status" value="1"/>
</dbReference>
<protein>
    <submittedName>
        <fullName evidence="3">4-hydroxy-tetrahydrodipicolinate synthase</fullName>
        <ecNumber evidence="3">4.3.3.7</ecNumber>
    </submittedName>
</protein>
<dbReference type="Pfam" id="PF00701">
    <property type="entry name" value="DHDPS"/>
    <property type="match status" value="1"/>
</dbReference>
<dbReference type="InterPro" id="IPR020624">
    <property type="entry name" value="Schiff_base-form_aldolases_CS"/>
</dbReference>
<accession>A0A3B0VDZ9</accession>
<sequence length="302" mass="31925">MNNKITLLKEKLRGGVCPAMATPLLPDGMSVNTAVIPELVNFLLAAGVKGLFVGGTTGEGILLSEAERMRLHETAVSAVNGRIPVLLHTGTNQLASTVALSQHAATIGADAIAVVTPYFYAMPDDTLADYYQIVAASVPDLPLLLYDIPQLALNGISPTLLSRLARELPSLAGMKSSRPDARLVRQLIEAAPDNLIMLAGNEAVALGMLALGADGLISGLSTAVPEPFVTLTRLFFQGKMAEAQQQQQIINQILAQMPKGARIGALKQILATRGIVMGTAVPPRAMPDLDVWAKIRPLLNQS</sequence>
<dbReference type="SMART" id="SM01130">
    <property type="entry name" value="DHDPS"/>
    <property type="match status" value="1"/>
</dbReference>
<dbReference type="PROSITE" id="PS00665">
    <property type="entry name" value="DHDPS_1"/>
    <property type="match status" value="1"/>
</dbReference>
<dbReference type="SUPFAM" id="SSF51569">
    <property type="entry name" value="Aldolase"/>
    <property type="match status" value="1"/>
</dbReference>
<name>A0A3B0VDZ9_9ZZZZ</name>
<keyword evidence="2" id="KW-0704">Schiff base</keyword>
<evidence type="ECO:0000256" key="2">
    <source>
        <dbReference type="ARBA" id="ARBA00023270"/>
    </source>
</evidence>
<dbReference type="GO" id="GO:0008840">
    <property type="term" value="F:4-hydroxy-tetrahydrodipicolinate synthase activity"/>
    <property type="evidence" value="ECO:0007669"/>
    <property type="project" value="UniProtKB-EC"/>
</dbReference>
<dbReference type="Gene3D" id="3.20.20.70">
    <property type="entry name" value="Aldolase class I"/>
    <property type="match status" value="1"/>
</dbReference>
<dbReference type="PANTHER" id="PTHR12128">
    <property type="entry name" value="DIHYDRODIPICOLINATE SYNTHASE"/>
    <property type="match status" value="1"/>
</dbReference>
<dbReference type="AlphaFoldDB" id="A0A3B0VDZ9"/>
<dbReference type="PRINTS" id="PR00146">
    <property type="entry name" value="DHPICSNTHASE"/>
</dbReference>
<gene>
    <name evidence="3" type="ORF">MNBD_CHLOROFLEXI01-235</name>
</gene>
<evidence type="ECO:0000256" key="1">
    <source>
        <dbReference type="ARBA" id="ARBA00023239"/>
    </source>
</evidence>
<organism evidence="3">
    <name type="scientific">hydrothermal vent metagenome</name>
    <dbReference type="NCBI Taxonomy" id="652676"/>
    <lineage>
        <taxon>unclassified sequences</taxon>
        <taxon>metagenomes</taxon>
        <taxon>ecological metagenomes</taxon>
    </lineage>
</organism>
<keyword evidence="1 3" id="KW-0456">Lyase</keyword>
<dbReference type="PANTHER" id="PTHR12128:SF66">
    <property type="entry name" value="4-HYDROXY-2-OXOGLUTARATE ALDOLASE, MITOCHONDRIAL"/>
    <property type="match status" value="1"/>
</dbReference>
<evidence type="ECO:0000313" key="3">
    <source>
        <dbReference type="EMBL" id="VAW30216.1"/>
    </source>
</evidence>
<dbReference type="EC" id="4.3.3.7" evidence="3"/>
<dbReference type="EMBL" id="UOEU01000034">
    <property type="protein sequence ID" value="VAW30216.1"/>
    <property type="molecule type" value="Genomic_DNA"/>
</dbReference>
<reference evidence="3" key="1">
    <citation type="submission" date="2018-06" db="EMBL/GenBank/DDBJ databases">
        <authorList>
            <person name="Zhirakovskaya E."/>
        </authorList>
    </citation>
    <scope>NUCLEOTIDE SEQUENCE</scope>
</reference>